<comment type="caution">
    <text evidence="3">The sequence shown here is derived from an EMBL/GenBank/DDBJ whole genome shotgun (WGS) entry which is preliminary data.</text>
</comment>
<proteinExistence type="predicted"/>
<sequence length="439" mass="47298">MPLFPNPDFELYDNTGRATEQIHAHHTGTPTTDDLARWNAAAAKPLIDAAGLPPSGQGITGWTDLLGRASNESEFHGIASAVLDDDDGAVARLHQFLVTAANWYDQRGDQASSRQPALPGPGRPVRRAGRRHGPAHRRPRPHRLPPRHDGCSGDPPHDAAGASARPARGRQAAPPLTAAGFNSKGACAIPDVTVVIATRLRPERLSYLEELHASLVAQDADWEAVLALDGADPTLLPGTLAADSQVRVLALPRPVGAACPRNLAVNLAREKALTWADDDDVLPRWSLSSRLHHLDNTGLGWVAGYSADLHSDGSLHLWRCPVPPGRHEPGAVWTYWPTPRHAIPIGPTTIMARTGLWSAIGGMGGLVQGEDYCALKVTHLAAGELLPQVVYHYRKHEFQLTKLADYDELEDAARLFAWKSGNDLASVLGSRPRTGLRTV</sequence>
<feature type="compositionally biased region" description="Basic and acidic residues" evidence="1">
    <location>
        <begin position="146"/>
        <end position="157"/>
    </location>
</feature>
<dbReference type="InterPro" id="IPR029044">
    <property type="entry name" value="Nucleotide-diphossugar_trans"/>
</dbReference>
<feature type="compositionally biased region" description="Low complexity" evidence="1">
    <location>
        <begin position="159"/>
        <end position="173"/>
    </location>
</feature>
<dbReference type="InterPro" id="IPR001173">
    <property type="entry name" value="Glyco_trans_2-like"/>
</dbReference>
<evidence type="ECO:0000313" key="4">
    <source>
        <dbReference type="Proteomes" id="UP001344658"/>
    </source>
</evidence>
<feature type="region of interest" description="Disordered" evidence="1">
    <location>
        <begin position="107"/>
        <end position="173"/>
    </location>
</feature>
<dbReference type="CDD" id="cd00761">
    <property type="entry name" value="Glyco_tranf_GTA_type"/>
    <property type="match status" value="1"/>
</dbReference>
<dbReference type="Pfam" id="PF00535">
    <property type="entry name" value="Glycos_transf_2"/>
    <property type="match status" value="1"/>
</dbReference>
<gene>
    <name evidence="3" type="ORF">V2S66_18825</name>
</gene>
<evidence type="ECO:0000313" key="3">
    <source>
        <dbReference type="EMBL" id="MEE4544017.1"/>
    </source>
</evidence>
<dbReference type="EMBL" id="JAZEWV010000014">
    <property type="protein sequence ID" value="MEE4544017.1"/>
    <property type="molecule type" value="Genomic_DNA"/>
</dbReference>
<evidence type="ECO:0000259" key="2">
    <source>
        <dbReference type="Pfam" id="PF00535"/>
    </source>
</evidence>
<name>A0ABU7PFI1_9ACTN</name>
<protein>
    <submittedName>
        <fullName evidence="3">Glycosyltransferase</fullName>
        <ecNumber evidence="3">2.4.-.-</ecNumber>
    </submittedName>
</protein>
<dbReference type="RefSeq" id="WP_330796937.1">
    <property type="nucleotide sequence ID" value="NZ_JAZEWV010000014.1"/>
</dbReference>
<organism evidence="3 4">
    <name type="scientific">Actinacidiphila polyblastidii</name>
    <dbReference type="NCBI Taxonomy" id="3110430"/>
    <lineage>
        <taxon>Bacteria</taxon>
        <taxon>Bacillati</taxon>
        <taxon>Actinomycetota</taxon>
        <taxon>Actinomycetes</taxon>
        <taxon>Kitasatosporales</taxon>
        <taxon>Streptomycetaceae</taxon>
        <taxon>Actinacidiphila</taxon>
    </lineage>
</organism>
<keyword evidence="4" id="KW-1185">Reference proteome</keyword>
<keyword evidence="3" id="KW-0808">Transferase</keyword>
<accession>A0ABU7PFI1</accession>
<dbReference type="Proteomes" id="UP001344658">
    <property type="component" value="Unassembled WGS sequence"/>
</dbReference>
<dbReference type="EC" id="2.4.-.-" evidence="3"/>
<keyword evidence="3" id="KW-0328">Glycosyltransferase</keyword>
<dbReference type="Gene3D" id="3.90.550.10">
    <property type="entry name" value="Spore Coat Polysaccharide Biosynthesis Protein SpsA, Chain A"/>
    <property type="match status" value="1"/>
</dbReference>
<dbReference type="GO" id="GO:0016757">
    <property type="term" value="F:glycosyltransferase activity"/>
    <property type="evidence" value="ECO:0007669"/>
    <property type="project" value="UniProtKB-KW"/>
</dbReference>
<evidence type="ECO:0000256" key="1">
    <source>
        <dbReference type="SAM" id="MobiDB-lite"/>
    </source>
</evidence>
<dbReference type="SUPFAM" id="SSF53448">
    <property type="entry name" value="Nucleotide-diphospho-sugar transferases"/>
    <property type="match status" value="1"/>
</dbReference>
<feature type="domain" description="Glycosyltransferase 2-like" evidence="2">
    <location>
        <begin position="194"/>
        <end position="303"/>
    </location>
</feature>
<feature type="compositionally biased region" description="Basic residues" evidence="1">
    <location>
        <begin position="124"/>
        <end position="145"/>
    </location>
</feature>
<reference evidence="3 4" key="1">
    <citation type="submission" date="2023-12" db="EMBL/GenBank/DDBJ databases">
        <title>Streptomyces sp. V4-01.</title>
        <authorList>
            <person name="Somphong A."/>
            <person name="Phongsopitanun W."/>
        </authorList>
    </citation>
    <scope>NUCLEOTIDE SEQUENCE [LARGE SCALE GENOMIC DNA]</scope>
    <source>
        <strain evidence="3 4">V4-01</strain>
    </source>
</reference>